<keyword evidence="2" id="KW-1185">Reference proteome</keyword>
<protein>
    <submittedName>
        <fullName evidence="1">Uncharacterized protein</fullName>
    </submittedName>
</protein>
<evidence type="ECO:0000313" key="2">
    <source>
        <dbReference type="Proteomes" id="UP001148737"/>
    </source>
</evidence>
<evidence type="ECO:0000313" key="1">
    <source>
        <dbReference type="EMBL" id="KAJ3493721.1"/>
    </source>
</evidence>
<accession>A0ACC1QXH8</accession>
<reference evidence="1" key="1">
    <citation type="submission" date="2022-07" db="EMBL/GenBank/DDBJ databases">
        <title>Genome Sequence of Lecanicillium saksenae.</title>
        <authorList>
            <person name="Buettner E."/>
        </authorList>
    </citation>
    <scope>NUCLEOTIDE SEQUENCE</scope>
    <source>
        <strain evidence="1">VT-O1</strain>
    </source>
</reference>
<dbReference type="EMBL" id="JANAKD010000457">
    <property type="protein sequence ID" value="KAJ3493721.1"/>
    <property type="molecule type" value="Genomic_DNA"/>
</dbReference>
<comment type="caution">
    <text evidence="1">The sequence shown here is derived from an EMBL/GenBank/DDBJ whole genome shotgun (WGS) entry which is preliminary data.</text>
</comment>
<proteinExistence type="predicted"/>
<sequence>MWKASWLLAGSLAAPLAAAVSLPILHEAGASASVNLPGLGQVDASASTSIPDTVNVVHEAHDSASSKAFELEITWEQYEPLGISRNMLLVNGQTPGPELKFNQDDDVTVHVINNSPFNTTVHFHGLEMEGTPWSDGVPGVTQLLIAPGRDFTHKFKATQHGNYWYHSHARDQIEDGLYGPIFIQPRPGTDNPFHLISSSNTDVRAMLQAETNSKPIAVFDLMHITSEQKWEITLASGIEIPCYDRILFNGKGRVQCLPADDMQANLTPPQKGDLALVPGSTLTDRG</sequence>
<gene>
    <name evidence="1" type="ORF">NLG97_g4552</name>
</gene>
<name>A0ACC1QXH8_9HYPO</name>
<dbReference type="Proteomes" id="UP001148737">
    <property type="component" value="Unassembled WGS sequence"/>
</dbReference>
<organism evidence="1 2">
    <name type="scientific">Lecanicillium saksenae</name>
    <dbReference type="NCBI Taxonomy" id="468837"/>
    <lineage>
        <taxon>Eukaryota</taxon>
        <taxon>Fungi</taxon>
        <taxon>Dikarya</taxon>
        <taxon>Ascomycota</taxon>
        <taxon>Pezizomycotina</taxon>
        <taxon>Sordariomycetes</taxon>
        <taxon>Hypocreomycetidae</taxon>
        <taxon>Hypocreales</taxon>
        <taxon>Cordycipitaceae</taxon>
        <taxon>Lecanicillium</taxon>
    </lineage>
</organism>